<sequence length="974" mass="104037">MANRVGRFRHAALAATGAMAIMCAAAPAAAQTRMFDVPAQRAATAVSALARQAGVQILLPGRTGGNVRTQAVRGNLSVEQALDAMLAGTGLRAMKTGPQTYTILRAAGASATDAGTVSAQAQDIVSADVERDEGQDIVVTGSRLRSQGEQPVTVFNEKRIDELGVNQVADVLRYLPQQSFQTSEATSFGAARSVQLRGLGLGTTLVLVNGRRTVTSALQGTRNVFDLNMLPLAAVERIEVLTESASSVYGADAIGGVLNLILKDEVDRPTADFSYGTAKGGGAEYQGSLAFSVPAGRLRNVFVLEYFKREPLFGRDRDYTRDADFRRFGGTDQRVENANPGNICAADFSNLPGLPGPCAAVPVGSTGVGLTPEDFAQTVGQTNLASSYADLSIIPAGRRYSAFARAEFDLSSAITAFGELMYVDREDHHIQPAPSLDFTYVPETNAFNPFSVPVLVNYRFDTEAYGPRFDRYTSKAWRIVGGLEGNFDKGGWETAFLYTHDKGRNIAEGGLDLAALDTALAESDPTKAFNPFQDGPGGSPALLASLRRATPIVDSLVSEAVQGSAFVRRELFALPGGAAEAVVGGELRNESVGVHSQIFGIDLAADRDTASAFFELRAPLIGPDQDSPLGERLTITASGRFDHYSDFGGTLNPRIGALWAPTKSFLVRGSYGTSFRAPSLFELFLPPTFIPGIPLPDARRGGEISLVDITLSGNPNLDPEKARSFNAGFVFTPASAAGLSLGATYWSVEQDQRVVLTDLFLILQNEEAFPNLVVRAAPTPADVAAGRPGRLQALNVQNINSGKVETSGMDFDVSFGIDTSIGRFAPSLTATWVHSYKAADFPFFPSTERVGLAQPDGTIPDWRAVGTLTWSRRGFGATASARYVSPYDDIDFSGERTGRKIEPPIVIDFQLSFNLGEIAKADGGLLEGFLVRAGAINLFDADPPFSEVRDAYGHDASQSEIRGRFLYLKLTKAF</sequence>
<keyword evidence="5 10" id="KW-0812">Transmembrane</keyword>
<proteinExistence type="inferred from homology"/>
<evidence type="ECO:0000256" key="9">
    <source>
        <dbReference type="ARBA" id="ARBA00023237"/>
    </source>
</evidence>
<keyword evidence="3 10" id="KW-1134">Transmembrane beta strand</keyword>
<feature type="signal peptide" evidence="12">
    <location>
        <begin position="1"/>
        <end position="30"/>
    </location>
</feature>
<feature type="chain" id="PRO_5046118264" evidence="12">
    <location>
        <begin position="31"/>
        <end position="974"/>
    </location>
</feature>
<keyword evidence="7 11" id="KW-0798">TonB box</keyword>
<dbReference type="Pfam" id="PF00593">
    <property type="entry name" value="TonB_dep_Rec_b-barrel"/>
    <property type="match status" value="1"/>
</dbReference>
<evidence type="ECO:0000256" key="4">
    <source>
        <dbReference type="ARBA" id="ARBA00022496"/>
    </source>
</evidence>
<comment type="subcellular location">
    <subcellularLocation>
        <location evidence="1 10">Cell outer membrane</location>
        <topology evidence="1 10">Multi-pass membrane protein</topology>
    </subcellularLocation>
</comment>
<dbReference type="EMBL" id="JAVUPU010000007">
    <property type="protein sequence ID" value="MDT9600171.1"/>
    <property type="molecule type" value="Genomic_DNA"/>
</dbReference>
<reference evidence="14 15" key="1">
    <citation type="submission" date="2023-05" db="EMBL/GenBank/DDBJ databases">
        <authorList>
            <person name="Guo Y."/>
        </authorList>
    </citation>
    <scope>NUCLEOTIDE SEQUENCE [LARGE SCALE GENOMIC DNA]</scope>
    <source>
        <strain evidence="14 15">GR2756</strain>
    </source>
</reference>
<keyword evidence="6" id="KW-0408">Iron</keyword>
<evidence type="ECO:0000256" key="2">
    <source>
        <dbReference type="ARBA" id="ARBA00022448"/>
    </source>
</evidence>
<dbReference type="Pfam" id="PF07660">
    <property type="entry name" value="STN"/>
    <property type="match status" value="1"/>
</dbReference>
<dbReference type="PANTHER" id="PTHR47234:SF2">
    <property type="entry name" value="TONB-DEPENDENT RECEPTOR"/>
    <property type="match status" value="1"/>
</dbReference>
<dbReference type="Pfam" id="PF07715">
    <property type="entry name" value="Plug"/>
    <property type="match status" value="1"/>
</dbReference>
<keyword evidence="2 10" id="KW-0813">Transport</keyword>
<dbReference type="InterPro" id="IPR037066">
    <property type="entry name" value="Plug_dom_sf"/>
</dbReference>
<evidence type="ECO:0000256" key="11">
    <source>
        <dbReference type="RuleBase" id="RU003357"/>
    </source>
</evidence>
<dbReference type="InterPro" id="IPR039426">
    <property type="entry name" value="TonB-dep_rcpt-like"/>
</dbReference>
<evidence type="ECO:0000256" key="5">
    <source>
        <dbReference type="ARBA" id="ARBA00022692"/>
    </source>
</evidence>
<dbReference type="SMART" id="SM00965">
    <property type="entry name" value="STN"/>
    <property type="match status" value="1"/>
</dbReference>
<evidence type="ECO:0000256" key="1">
    <source>
        <dbReference type="ARBA" id="ARBA00004571"/>
    </source>
</evidence>
<comment type="caution">
    <text evidence="14">The sequence shown here is derived from an EMBL/GenBank/DDBJ whole genome shotgun (WGS) entry which is preliminary data.</text>
</comment>
<keyword evidence="12" id="KW-0732">Signal</keyword>
<evidence type="ECO:0000313" key="15">
    <source>
        <dbReference type="Proteomes" id="UP001259572"/>
    </source>
</evidence>
<keyword evidence="15" id="KW-1185">Reference proteome</keyword>
<dbReference type="Proteomes" id="UP001259572">
    <property type="component" value="Unassembled WGS sequence"/>
</dbReference>
<dbReference type="Gene3D" id="2.40.170.20">
    <property type="entry name" value="TonB-dependent receptor, beta-barrel domain"/>
    <property type="match status" value="1"/>
</dbReference>
<keyword evidence="4" id="KW-0406">Ion transport</keyword>
<dbReference type="InterPro" id="IPR000531">
    <property type="entry name" value="Beta-barrel_TonB"/>
</dbReference>
<feature type="domain" description="Secretin/TonB short N-terminal" evidence="13">
    <location>
        <begin position="55"/>
        <end position="106"/>
    </location>
</feature>
<evidence type="ECO:0000256" key="3">
    <source>
        <dbReference type="ARBA" id="ARBA00022452"/>
    </source>
</evidence>
<dbReference type="RefSeq" id="WP_315727269.1">
    <property type="nucleotide sequence ID" value="NZ_JAVUPU010000007.1"/>
</dbReference>
<evidence type="ECO:0000256" key="6">
    <source>
        <dbReference type="ARBA" id="ARBA00023004"/>
    </source>
</evidence>
<dbReference type="PANTHER" id="PTHR47234">
    <property type="match status" value="1"/>
</dbReference>
<dbReference type="CDD" id="cd01347">
    <property type="entry name" value="ligand_gated_channel"/>
    <property type="match status" value="1"/>
</dbReference>
<dbReference type="Gene3D" id="3.55.50.30">
    <property type="match status" value="1"/>
</dbReference>
<name>A0ABU3Q9T2_9SPHN</name>
<dbReference type="PROSITE" id="PS52016">
    <property type="entry name" value="TONB_DEPENDENT_REC_3"/>
    <property type="match status" value="1"/>
</dbReference>
<dbReference type="InterPro" id="IPR036942">
    <property type="entry name" value="Beta-barrel_TonB_sf"/>
</dbReference>
<evidence type="ECO:0000313" key="14">
    <source>
        <dbReference type="EMBL" id="MDT9600171.1"/>
    </source>
</evidence>
<keyword evidence="9 10" id="KW-0998">Cell outer membrane</keyword>
<keyword evidence="14" id="KW-0675">Receptor</keyword>
<evidence type="ECO:0000259" key="13">
    <source>
        <dbReference type="SMART" id="SM00965"/>
    </source>
</evidence>
<organism evidence="14 15">
    <name type="scientific">Sphingosinicella rhizophila</name>
    <dbReference type="NCBI Taxonomy" id="3050082"/>
    <lineage>
        <taxon>Bacteria</taxon>
        <taxon>Pseudomonadati</taxon>
        <taxon>Pseudomonadota</taxon>
        <taxon>Alphaproteobacteria</taxon>
        <taxon>Sphingomonadales</taxon>
        <taxon>Sphingosinicellaceae</taxon>
        <taxon>Sphingosinicella</taxon>
    </lineage>
</organism>
<evidence type="ECO:0000256" key="10">
    <source>
        <dbReference type="PROSITE-ProRule" id="PRU01360"/>
    </source>
</evidence>
<comment type="similarity">
    <text evidence="10 11">Belongs to the TonB-dependent receptor family.</text>
</comment>
<dbReference type="SUPFAM" id="SSF56935">
    <property type="entry name" value="Porins"/>
    <property type="match status" value="1"/>
</dbReference>
<gene>
    <name evidence="14" type="ORF">RQX22_14515</name>
</gene>
<dbReference type="InterPro" id="IPR011662">
    <property type="entry name" value="Secretin/TonB_short_N"/>
</dbReference>
<evidence type="ECO:0000256" key="8">
    <source>
        <dbReference type="ARBA" id="ARBA00023136"/>
    </source>
</evidence>
<keyword evidence="4" id="KW-0410">Iron transport</keyword>
<evidence type="ECO:0000256" key="12">
    <source>
        <dbReference type="SAM" id="SignalP"/>
    </source>
</evidence>
<dbReference type="Gene3D" id="2.170.130.10">
    <property type="entry name" value="TonB-dependent receptor, plug domain"/>
    <property type="match status" value="1"/>
</dbReference>
<protein>
    <submittedName>
        <fullName evidence="14">TonB-dependent receptor</fullName>
    </submittedName>
</protein>
<accession>A0ABU3Q9T2</accession>
<dbReference type="InterPro" id="IPR012910">
    <property type="entry name" value="Plug_dom"/>
</dbReference>
<evidence type="ECO:0000256" key="7">
    <source>
        <dbReference type="ARBA" id="ARBA00023077"/>
    </source>
</evidence>
<keyword evidence="8 10" id="KW-0472">Membrane</keyword>